<dbReference type="SUPFAM" id="SSF53383">
    <property type="entry name" value="PLP-dependent transferases"/>
    <property type="match status" value="1"/>
</dbReference>
<proteinExistence type="inferred from homology"/>
<keyword evidence="8" id="KW-1185">Reference proteome</keyword>
<dbReference type="InterPro" id="IPR015421">
    <property type="entry name" value="PyrdxlP-dep_Trfase_major"/>
</dbReference>
<accession>A0A939PHL5</accession>
<evidence type="ECO:0000256" key="4">
    <source>
        <dbReference type="ARBA" id="ARBA00022679"/>
    </source>
</evidence>
<comment type="caution">
    <text evidence="7">The sequence shown here is derived from an EMBL/GenBank/DDBJ whole genome shotgun (WGS) entry which is preliminary data.</text>
</comment>
<evidence type="ECO:0000313" key="7">
    <source>
        <dbReference type="EMBL" id="MBO2452368.1"/>
    </source>
</evidence>
<protein>
    <submittedName>
        <fullName evidence="7">Pyridoxal phosphate-dependent aminotransferase</fullName>
    </submittedName>
</protein>
<dbReference type="FunFam" id="3.40.640.10:FF:000024">
    <property type="entry name" value="Kynurenine--oxoglutarate transaminase 3"/>
    <property type="match status" value="1"/>
</dbReference>
<dbReference type="PANTHER" id="PTHR43807:SF20">
    <property type="entry name" value="FI04487P"/>
    <property type="match status" value="1"/>
</dbReference>
<comment type="cofactor">
    <cofactor evidence="1">
        <name>pyridoxal 5'-phosphate</name>
        <dbReference type="ChEBI" id="CHEBI:597326"/>
    </cofactor>
</comment>
<evidence type="ECO:0000256" key="2">
    <source>
        <dbReference type="ARBA" id="ARBA00007441"/>
    </source>
</evidence>
<dbReference type="InterPro" id="IPR015422">
    <property type="entry name" value="PyrdxlP-dep_Trfase_small"/>
</dbReference>
<dbReference type="PANTHER" id="PTHR43807">
    <property type="entry name" value="FI04487P"/>
    <property type="match status" value="1"/>
</dbReference>
<dbReference type="CDD" id="cd00609">
    <property type="entry name" value="AAT_like"/>
    <property type="match status" value="1"/>
</dbReference>
<dbReference type="Gene3D" id="3.40.640.10">
    <property type="entry name" value="Type I PLP-dependent aspartate aminotransferase-like (Major domain)"/>
    <property type="match status" value="1"/>
</dbReference>
<dbReference type="GO" id="GO:0005737">
    <property type="term" value="C:cytoplasm"/>
    <property type="evidence" value="ECO:0007669"/>
    <property type="project" value="TreeGrafter"/>
</dbReference>
<comment type="similarity">
    <text evidence="2">Belongs to the class-I pyridoxal-phosphate-dependent aminotransferase family.</text>
</comment>
<gene>
    <name evidence="7" type="ORF">J4573_35125</name>
</gene>
<sequence length="387" mass="41983">MGEPLVPRMQGFGTTIFAEMSAMAVATGSINLGQGFPDTDGPPAMLEAAIDAIRGGGNQYPPGPGIPELREAVAAQRLDRYGLEFDPATEVFVTVGATEAIAASVMALAGPGDEVIVFEPYYDSYAATIALAGAVRRAVTLRPVQGRFTFDPDELRAAVGPRTRVILVNSPHNPAGTVFTRDELQVIADVCREHDLVAITDEVYEYLTFDDAEHIPLATLEGMRERTVSISSTGKTFSVTGWKTGWVTAPAPYVRAVQTVKQFVTYAVGGPWQRATAYALRNEMPWVEELRKSLQGKRDRLISGLEAAGFETYRPQGTYFVQADIRPLGFTDGMELARALPEKAGVVAIPTQVFYDDAAAGAHFVRFAFCKKDEVIDAAVERLIDLR</sequence>
<dbReference type="GO" id="GO:0016212">
    <property type="term" value="F:kynurenine-oxoglutarate transaminase activity"/>
    <property type="evidence" value="ECO:0007669"/>
    <property type="project" value="TreeGrafter"/>
</dbReference>
<evidence type="ECO:0000256" key="3">
    <source>
        <dbReference type="ARBA" id="ARBA00022576"/>
    </source>
</evidence>
<dbReference type="Pfam" id="PF00155">
    <property type="entry name" value="Aminotran_1_2"/>
    <property type="match status" value="1"/>
</dbReference>
<keyword evidence="5" id="KW-0663">Pyridoxal phosphate</keyword>
<evidence type="ECO:0000256" key="5">
    <source>
        <dbReference type="ARBA" id="ARBA00022898"/>
    </source>
</evidence>
<keyword evidence="4" id="KW-0808">Transferase</keyword>
<dbReference type="InterPro" id="IPR051326">
    <property type="entry name" value="Kynurenine-oxoglutarate_AT"/>
</dbReference>
<reference evidence="7" key="1">
    <citation type="submission" date="2021-03" db="EMBL/GenBank/DDBJ databases">
        <authorList>
            <person name="Kanchanasin P."/>
            <person name="Saeng-In P."/>
            <person name="Phongsopitanun W."/>
            <person name="Yuki M."/>
            <person name="Kudo T."/>
            <person name="Ohkuma M."/>
            <person name="Tanasupawat S."/>
        </authorList>
    </citation>
    <scope>NUCLEOTIDE SEQUENCE</scope>
    <source>
        <strain evidence="7">GKU 128</strain>
    </source>
</reference>
<dbReference type="AlphaFoldDB" id="A0A939PHL5"/>
<organism evidence="7 8">
    <name type="scientific">Actinomadura barringtoniae</name>
    <dbReference type="NCBI Taxonomy" id="1427535"/>
    <lineage>
        <taxon>Bacteria</taxon>
        <taxon>Bacillati</taxon>
        <taxon>Actinomycetota</taxon>
        <taxon>Actinomycetes</taxon>
        <taxon>Streptosporangiales</taxon>
        <taxon>Thermomonosporaceae</taxon>
        <taxon>Actinomadura</taxon>
    </lineage>
</organism>
<keyword evidence="3 7" id="KW-0032">Aminotransferase</keyword>
<dbReference type="InterPro" id="IPR015424">
    <property type="entry name" value="PyrdxlP-dep_Trfase"/>
</dbReference>
<name>A0A939PHL5_9ACTN</name>
<dbReference type="Gene3D" id="3.90.1150.10">
    <property type="entry name" value="Aspartate Aminotransferase, domain 1"/>
    <property type="match status" value="1"/>
</dbReference>
<dbReference type="GO" id="GO:0030170">
    <property type="term" value="F:pyridoxal phosphate binding"/>
    <property type="evidence" value="ECO:0007669"/>
    <property type="project" value="InterPro"/>
</dbReference>
<evidence type="ECO:0000313" key="8">
    <source>
        <dbReference type="Proteomes" id="UP000669179"/>
    </source>
</evidence>
<evidence type="ECO:0000259" key="6">
    <source>
        <dbReference type="Pfam" id="PF00155"/>
    </source>
</evidence>
<dbReference type="EMBL" id="JAGEOJ010000016">
    <property type="protein sequence ID" value="MBO2452368.1"/>
    <property type="molecule type" value="Genomic_DNA"/>
</dbReference>
<feature type="domain" description="Aminotransferase class I/classII large" evidence="6">
    <location>
        <begin position="30"/>
        <end position="383"/>
    </location>
</feature>
<dbReference type="Proteomes" id="UP000669179">
    <property type="component" value="Unassembled WGS sequence"/>
</dbReference>
<evidence type="ECO:0000256" key="1">
    <source>
        <dbReference type="ARBA" id="ARBA00001933"/>
    </source>
</evidence>
<dbReference type="RefSeq" id="WP_208260348.1">
    <property type="nucleotide sequence ID" value="NZ_JAGEOJ010000016.1"/>
</dbReference>
<dbReference type="NCBIfam" id="NF005855">
    <property type="entry name" value="PRK07777.1"/>
    <property type="match status" value="1"/>
</dbReference>
<dbReference type="InterPro" id="IPR004839">
    <property type="entry name" value="Aminotransferase_I/II_large"/>
</dbReference>